<protein>
    <recommendedName>
        <fullName evidence="1">Novel STAND NTPase 5 domain-containing protein</fullName>
    </recommendedName>
</protein>
<dbReference type="OrthoDB" id="1494755at2"/>
<gene>
    <name evidence="2" type="ORF">DENIS_3843</name>
</gene>
<organism evidence="2 3">
    <name type="scientific">Desulfonema ishimotonii</name>
    <dbReference type="NCBI Taxonomy" id="45657"/>
    <lineage>
        <taxon>Bacteria</taxon>
        <taxon>Pseudomonadati</taxon>
        <taxon>Thermodesulfobacteriota</taxon>
        <taxon>Desulfobacteria</taxon>
        <taxon>Desulfobacterales</taxon>
        <taxon>Desulfococcaceae</taxon>
        <taxon>Desulfonema</taxon>
    </lineage>
</organism>
<dbReference type="AlphaFoldDB" id="A0A401G0W0"/>
<dbReference type="RefSeq" id="WP_124329999.1">
    <property type="nucleotide sequence ID" value="NZ_BEXT01000001.1"/>
</dbReference>
<proteinExistence type="predicted"/>
<accession>A0A401G0W0</accession>
<dbReference type="InterPro" id="IPR057574">
    <property type="entry name" value="nSTAND_NTPase5_dom"/>
</dbReference>
<dbReference type="InterPro" id="IPR027417">
    <property type="entry name" value="P-loop_NTPase"/>
</dbReference>
<comment type="caution">
    <text evidence="2">The sequence shown here is derived from an EMBL/GenBank/DDBJ whole genome shotgun (WGS) entry which is preliminary data.</text>
</comment>
<dbReference type="Pfam" id="PF25199">
    <property type="entry name" value="nSTAND_NTPase5"/>
    <property type="match status" value="1"/>
</dbReference>
<keyword evidence="3" id="KW-1185">Reference proteome</keyword>
<name>A0A401G0W0_9BACT</name>
<evidence type="ECO:0000313" key="3">
    <source>
        <dbReference type="Proteomes" id="UP000288096"/>
    </source>
</evidence>
<feature type="domain" description="Novel STAND NTPase 5" evidence="1">
    <location>
        <begin position="53"/>
        <end position="195"/>
    </location>
</feature>
<evidence type="ECO:0000313" key="2">
    <source>
        <dbReference type="EMBL" id="GBC62859.1"/>
    </source>
</evidence>
<dbReference type="EMBL" id="BEXT01000001">
    <property type="protein sequence ID" value="GBC62859.1"/>
    <property type="molecule type" value="Genomic_DNA"/>
</dbReference>
<dbReference type="SUPFAM" id="SSF52540">
    <property type="entry name" value="P-loop containing nucleoside triphosphate hydrolases"/>
    <property type="match status" value="1"/>
</dbReference>
<evidence type="ECO:0000259" key="1">
    <source>
        <dbReference type="Pfam" id="PF25199"/>
    </source>
</evidence>
<reference evidence="3" key="2">
    <citation type="submission" date="2019-01" db="EMBL/GenBank/DDBJ databases">
        <title>Genome sequence of Desulfonema ishimotonii strain Tokyo 01.</title>
        <authorList>
            <person name="Fukui M."/>
        </authorList>
    </citation>
    <scope>NUCLEOTIDE SEQUENCE [LARGE SCALE GENOMIC DNA]</scope>
    <source>
        <strain evidence="3">Tokyo 01</strain>
    </source>
</reference>
<reference evidence="3" key="1">
    <citation type="submission" date="2017-11" db="EMBL/GenBank/DDBJ databases">
        <authorList>
            <person name="Watanabe M."/>
            <person name="Kojima H."/>
        </authorList>
    </citation>
    <scope>NUCLEOTIDE SEQUENCE [LARGE SCALE GENOMIC DNA]</scope>
    <source>
        <strain evidence="3">Tokyo 01</strain>
    </source>
</reference>
<dbReference type="Proteomes" id="UP000288096">
    <property type="component" value="Unassembled WGS sequence"/>
</dbReference>
<sequence length="621" mass="71151">MEIAHYTTQKKTLKKKKYNNSSNLFVIPDGWIFIDKEFLSERSRDLDNNSIITFFNGRSPIWREALCPKIPRRGIVQNIGRELNETNELKVTLLTGAGGEGKTTVFLQIISDLVNLYEHWGVLWINDTSINRPWPTRFLRQLQKDKFKWLIACDDADLVAKHLFNTVKSFYKEERNDIQFLLCCRDTDWISARANEWNWNSYCSFTEKRMRGISSEDCDKIIEGWDQLGADGMGRLYGLDLKEAANRLLIASKSEEQKYEKEGAFYGAMLRVRIGDELKNHLIILLNRLKEKQILKTNLLEAFAYIVAMHSEGLSILTKDVLAETLNCRLGDIKRYITGPLGDEAATAIGGNHIYTRHRAIAETSVEILSEIYHFDFDEIYIELAEAALLAYNKGVYISDLGKWRFLSSHFFNQGNRSLAIRLNKALLKIDPSDVYLIVHLSKLFRNANEPLQASKIFRDNLFSVEDRPFFYEWAVTEGNNDNHAISIWFSGIALSDQIQKRLIDNKTATFCLSGMALAFSKLFEKYNNISFIESCGAVAILGLRLKLGEQDISYFQHLVNRSKNEGVANFTPIGALNIMKKGIIQAWKQAEEEMPEWVLSADQLTFEGFAMLLQIESSGQ</sequence>